<name>A0ACB7J1F1_PLECO</name>
<reference evidence="1 2" key="1">
    <citation type="journal article" date="2021" name="Appl. Environ. Microbiol.">
        <title>Genetic linkage and physical mapping for an oyster mushroom Pleurotus cornucopiae and QTL analysis for the trait cap color.</title>
        <authorList>
            <person name="Zhang Y."/>
            <person name="Gao W."/>
            <person name="Sonnenberg A."/>
            <person name="Chen Q."/>
            <person name="Zhang J."/>
            <person name="Huang C."/>
        </authorList>
    </citation>
    <scope>NUCLEOTIDE SEQUENCE [LARGE SCALE GENOMIC DNA]</scope>
    <source>
        <strain evidence="1">CCMSSC00406</strain>
    </source>
</reference>
<dbReference type="EMBL" id="WQMT02000004">
    <property type="protein sequence ID" value="KAG9223659.1"/>
    <property type="molecule type" value="Genomic_DNA"/>
</dbReference>
<dbReference type="Proteomes" id="UP000824881">
    <property type="component" value="Unassembled WGS sequence"/>
</dbReference>
<keyword evidence="2" id="KW-1185">Reference proteome</keyword>
<comment type="caution">
    <text evidence="1">The sequence shown here is derived from an EMBL/GenBank/DDBJ whole genome shotgun (WGS) entry which is preliminary data.</text>
</comment>
<proteinExistence type="predicted"/>
<sequence>MDKSKLDQETESRMRPNIDNWKISAESLEREFESIEYPWKFLCVLSFFLFHATQDKSEMGPGIWDYVHNFVESKDTGLNALFLDGIRNGKWSPIYSHPLFSTKWRMSTQFSRIDNLPTPLLDVVKEAHREIVIKFEQYRLGQNPSESMKRPAPLVECFLRPAWRGSSRIMDPQLTSRGRYQASALGRHRQWSNVRIDKLYLSNTIRTRETTDCILESRTGAEVEKAEKEILIELDLGAEVKALLMAGRSDAAHSLRTDNGRAVQPTSVRRRHRTPGGESQEDVARRAQLALLHLIFDHGVQLALPPEEASDDSHSWDGTLIDGIPHLVVVSHNLFLSELFESLQCWERKTHVETMEYRNAGWTRHLLRLDWPGEEDEDYNLNSYRGFWFGLRLKNWYKMDL</sequence>
<protein>
    <submittedName>
        <fullName evidence="1">Uncharacterized protein</fullName>
    </submittedName>
</protein>
<accession>A0ACB7J1F1</accession>
<organism evidence="1 2">
    <name type="scientific">Pleurotus cornucopiae</name>
    <name type="common">Cornucopia mushroom</name>
    <dbReference type="NCBI Taxonomy" id="5321"/>
    <lineage>
        <taxon>Eukaryota</taxon>
        <taxon>Fungi</taxon>
        <taxon>Dikarya</taxon>
        <taxon>Basidiomycota</taxon>
        <taxon>Agaricomycotina</taxon>
        <taxon>Agaricomycetes</taxon>
        <taxon>Agaricomycetidae</taxon>
        <taxon>Agaricales</taxon>
        <taxon>Pleurotineae</taxon>
        <taxon>Pleurotaceae</taxon>
        <taxon>Pleurotus</taxon>
    </lineage>
</organism>
<evidence type="ECO:0000313" key="2">
    <source>
        <dbReference type="Proteomes" id="UP000824881"/>
    </source>
</evidence>
<evidence type="ECO:0000313" key="1">
    <source>
        <dbReference type="EMBL" id="KAG9223659.1"/>
    </source>
</evidence>
<gene>
    <name evidence="1" type="ORF">CCMSSC00406_0008542</name>
</gene>